<feature type="domain" description="Glycosyl transferase family 1" evidence="1">
    <location>
        <begin position="472"/>
        <end position="642"/>
    </location>
</feature>
<dbReference type="Proteomes" id="UP000658980">
    <property type="component" value="Unassembled WGS sequence"/>
</dbReference>
<accession>A0ABR8WGY0</accession>
<dbReference type="CDD" id="cd03801">
    <property type="entry name" value="GT4_PimA-like"/>
    <property type="match status" value="1"/>
</dbReference>
<evidence type="ECO:0000313" key="2">
    <source>
        <dbReference type="EMBL" id="MBD8016138.1"/>
    </source>
</evidence>
<proteinExistence type="predicted"/>
<dbReference type="SUPFAM" id="SSF53756">
    <property type="entry name" value="UDP-Glycosyltransferase/glycogen phosphorylase"/>
    <property type="match status" value="1"/>
</dbReference>
<evidence type="ECO:0000313" key="3">
    <source>
        <dbReference type="Proteomes" id="UP000658980"/>
    </source>
</evidence>
<dbReference type="RefSeq" id="WP_191716311.1">
    <property type="nucleotide sequence ID" value="NZ_JACSPU010000005.1"/>
</dbReference>
<dbReference type="Gene3D" id="3.40.50.2000">
    <property type="entry name" value="Glycogen Phosphorylase B"/>
    <property type="match status" value="2"/>
</dbReference>
<dbReference type="EMBL" id="JACSPU010000005">
    <property type="protein sequence ID" value="MBD8016138.1"/>
    <property type="molecule type" value="Genomic_DNA"/>
</dbReference>
<dbReference type="PANTHER" id="PTHR12526">
    <property type="entry name" value="GLYCOSYLTRANSFERASE"/>
    <property type="match status" value="1"/>
</dbReference>
<organism evidence="2 3">
    <name type="scientific">Planococcus wigleyi</name>
    <dbReference type="NCBI Taxonomy" id="2762216"/>
    <lineage>
        <taxon>Bacteria</taxon>
        <taxon>Bacillati</taxon>
        <taxon>Bacillota</taxon>
        <taxon>Bacilli</taxon>
        <taxon>Bacillales</taxon>
        <taxon>Caryophanaceae</taxon>
        <taxon>Planococcus</taxon>
    </lineage>
</organism>
<sequence length="679" mass="77992">MNEFIEFRNRVYDNESNDSYPLQFLNEYINNSKAINSDEARVVEQIRTIKQLELNKQLGEKEIDELISFLGEHSSTDRFTVDAVLNLFNDEIKQIVEKKIKDVLLNQQYDGQKLYHVLDICIECGIDILGDNDLLFMLQQYELDLEITSILLDYMDRFKRPGFKDAIYKLLTLDYPDGIKIQGINLLMNLYPMETVDQSFVEKHIRNEKNKVFFDSYMDFLKTDFAFEKQGTSILQAMFYGDFEDSGKGNSGGLAVLLKGLGEEISKDSRISHVFTITITQELNKPFISFHGDKHVFIRLPIYLDQSVRDKFIKRELFIKRQIANYLNRSEIKPDVFHIRFLDNASKAVAHLSKDLNSKLVFTLTPDPHRNMFDGLGQLKELGFNELIEKLNKIKIGDELIRTSDGIVGIGNGDVKTELAVYFPQFKDDIVNGKIEMIGEGIQTGQSIDGEAIAAYSNRLIEWNETNKGFFEKPVILNVGRLAVLKGQMELLKAWSNSKLSETHNLLIIGGDLERPSKEEEMVMEFFKNFLQKHPQFKDRFIHKGAMSNLDIRLLEREIIERDFDYPHIYLCSSVKEEFGIAILEAMSIGFLTLGPIKGGVKSYMENGENGFLIDTSNGETIAEETEKHLYDSKIDKDAVKKIQAAGQKTVDENFSIQKISHEFVSFYLSLEGEKENEI</sequence>
<keyword evidence="3" id="KW-1185">Reference proteome</keyword>
<gene>
    <name evidence="2" type="ORF">H9630_15010</name>
</gene>
<protein>
    <submittedName>
        <fullName evidence="2">Glycosyltransferase family 4 protein</fullName>
    </submittedName>
</protein>
<dbReference type="InterPro" id="IPR001296">
    <property type="entry name" value="Glyco_trans_1"/>
</dbReference>
<dbReference type="Pfam" id="PF00534">
    <property type="entry name" value="Glycos_transf_1"/>
    <property type="match status" value="1"/>
</dbReference>
<comment type="caution">
    <text evidence="2">The sequence shown here is derived from an EMBL/GenBank/DDBJ whole genome shotgun (WGS) entry which is preliminary data.</text>
</comment>
<reference evidence="2 3" key="1">
    <citation type="submission" date="2020-08" db="EMBL/GenBank/DDBJ databases">
        <title>A Genomic Blueprint of the Chicken Gut Microbiome.</title>
        <authorList>
            <person name="Gilroy R."/>
            <person name="Ravi A."/>
            <person name="Getino M."/>
            <person name="Pursley I."/>
            <person name="Horton D.L."/>
            <person name="Alikhan N.-F."/>
            <person name="Baker D."/>
            <person name="Gharbi K."/>
            <person name="Hall N."/>
            <person name="Watson M."/>
            <person name="Adriaenssens E.M."/>
            <person name="Foster-Nyarko E."/>
            <person name="Jarju S."/>
            <person name="Secka A."/>
            <person name="Antonio M."/>
            <person name="Oren A."/>
            <person name="Chaudhuri R."/>
            <person name="La Ragione R.M."/>
            <person name="Hildebrand F."/>
            <person name="Pallen M.J."/>
        </authorList>
    </citation>
    <scope>NUCLEOTIDE SEQUENCE [LARGE SCALE GENOMIC DNA]</scope>
    <source>
        <strain evidence="2 3">Sa1BUA13</strain>
    </source>
</reference>
<name>A0ABR8WGY0_9BACL</name>
<evidence type="ECO:0000259" key="1">
    <source>
        <dbReference type="Pfam" id="PF00534"/>
    </source>
</evidence>